<keyword evidence="8" id="KW-0671">Queuosine biosynthesis</keyword>
<comment type="function">
    <text evidence="8">Catalyzes the complex heterocyclic radical-mediated conversion of 6-carboxy-5,6,7,8-tetrahydropterin (CPH4) to 7-carboxy-7-deazaguanine (CDG), a step common to the biosynthetic pathways of all 7-deazapurine-containing compounds.</text>
</comment>
<dbReference type="AlphaFoldDB" id="A8YMW3"/>
<keyword evidence="3 8" id="KW-0479">Metal-binding</keyword>
<dbReference type="Pfam" id="PF04055">
    <property type="entry name" value="Radical_SAM"/>
    <property type="match status" value="1"/>
</dbReference>
<dbReference type="PIRSF" id="PIRSF000370">
    <property type="entry name" value="QueE"/>
    <property type="match status" value="1"/>
</dbReference>
<feature type="binding site" evidence="8">
    <location>
        <position position="99"/>
    </location>
    <ligand>
        <name>substrate</name>
    </ligand>
</feature>
<dbReference type="EC" id="4.3.99.3" evidence="8"/>
<dbReference type="Gene3D" id="3.20.20.70">
    <property type="entry name" value="Aldolase class I"/>
    <property type="match status" value="1"/>
</dbReference>
<evidence type="ECO:0000313" key="10">
    <source>
        <dbReference type="EMBL" id="CAO88302.1"/>
    </source>
</evidence>
<name>A8YMW3_MICA7</name>
<feature type="binding site" evidence="8">
    <location>
        <position position="58"/>
    </location>
    <ligand>
        <name>[4Fe-4S] cluster</name>
        <dbReference type="ChEBI" id="CHEBI:49883"/>
        <note>4Fe-4S-S-AdoMet</note>
    </ligand>
</feature>
<comment type="caution">
    <text evidence="8">Lacks conserved residue(s) required for the propagation of feature annotation.</text>
</comment>
<dbReference type="HAMAP" id="MF_00917">
    <property type="entry name" value="QueE"/>
    <property type="match status" value="1"/>
</dbReference>
<feature type="binding site" evidence="8">
    <location>
        <begin position="39"/>
        <end position="41"/>
    </location>
    <ligand>
        <name>substrate</name>
    </ligand>
</feature>
<feature type="binding site" evidence="8">
    <location>
        <position position="62"/>
    </location>
    <ligand>
        <name>[4Fe-4S] cluster</name>
        <dbReference type="ChEBI" id="CHEBI:49883"/>
        <note>4Fe-4S-S-AdoMet</note>
    </ligand>
</feature>
<sequence length="224" mass="25605">MDVFGKVQGNVHIFYNTDSMKTFSINHCTYPVVETFHSVQGEGFWTGSNAFFLRLGGCDVYCPWCDQKESWNAHRYPQKSLGELVEMAKDANPAMVVITGGEPLMHNLAPLTEEFKNQGLRVHLETSGAHPFTGVFDWVTFSPKTYKMPDPSIYARVNELKIVVANPEDLDWAAMQESKLSEGVIKYLQPEWNTAESKELVFNYVLRHPQWRLSLQTHKFLGVR</sequence>
<keyword evidence="6 8" id="KW-0411">Iron-sulfur</keyword>
<dbReference type="SUPFAM" id="SSF102114">
    <property type="entry name" value="Radical SAM enzymes"/>
    <property type="match status" value="1"/>
</dbReference>
<comment type="cofactor">
    <cofactor evidence="8">
        <name>S-adenosyl-L-methionine</name>
        <dbReference type="ChEBI" id="CHEBI:59789"/>
    </cofactor>
    <text evidence="8">Binds 1 S-adenosyl-L-methionine per subunit.</text>
</comment>
<keyword evidence="7 8" id="KW-0456">Lyase</keyword>
<feature type="binding site" evidence="8">
    <location>
        <position position="65"/>
    </location>
    <ligand>
        <name>[4Fe-4S] cluster</name>
        <dbReference type="ChEBI" id="CHEBI:49883"/>
        <note>4Fe-4S-S-AdoMet</note>
    </ligand>
</feature>
<dbReference type="UniPathway" id="UPA00391"/>
<comment type="cofactor">
    <cofactor evidence="8">
        <name>[4Fe-4S] cluster</name>
        <dbReference type="ChEBI" id="CHEBI:49883"/>
    </cofactor>
    <text evidence="8">Binds 1 [4Fe-4S] cluster. The cluster is coordinated with 3 cysteines and an exchangeable S-adenosyl-L-methionine.</text>
</comment>
<organism evidence="10">
    <name type="scientific">Microcystis aeruginosa (strain PCC 7806)</name>
    <dbReference type="NCBI Taxonomy" id="267872"/>
    <lineage>
        <taxon>Bacteria</taxon>
        <taxon>Bacillati</taxon>
        <taxon>Cyanobacteriota</taxon>
        <taxon>Cyanophyceae</taxon>
        <taxon>Oscillatoriophycideae</taxon>
        <taxon>Chroococcales</taxon>
        <taxon>Microcystaceae</taxon>
        <taxon>Microcystis</taxon>
    </lineage>
</organism>
<evidence type="ECO:0000259" key="9">
    <source>
        <dbReference type="PROSITE" id="PS51918"/>
    </source>
</evidence>
<dbReference type="PANTHER" id="PTHR42836:SF1">
    <property type="entry name" value="7-CARBOXY-7-DEAZAGUANINE SYNTHASE"/>
    <property type="match status" value="1"/>
</dbReference>
<evidence type="ECO:0000256" key="7">
    <source>
        <dbReference type="ARBA" id="ARBA00023239"/>
    </source>
</evidence>
<comment type="pathway">
    <text evidence="8">Purine metabolism; 7-cyano-7-deazaguanine biosynthesis.</text>
</comment>
<reference evidence="10" key="1">
    <citation type="submission" date="2007-08" db="EMBL/GenBank/DDBJ databases">
        <authorList>
            <person name="Frangeul L."/>
        </authorList>
    </citation>
    <scope>NUCLEOTIDE SEQUENCE</scope>
    <source>
        <strain evidence="10">PCC 7806</strain>
    </source>
</reference>
<dbReference type="SFLD" id="SFLDS00029">
    <property type="entry name" value="Radical_SAM"/>
    <property type="match status" value="1"/>
</dbReference>
<dbReference type="GO" id="GO:0051539">
    <property type="term" value="F:4 iron, 4 sulfur cluster binding"/>
    <property type="evidence" value="ECO:0007669"/>
    <property type="project" value="UniProtKB-UniRule"/>
</dbReference>
<dbReference type="PROSITE" id="PS51918">
    <property type="entry name" value="RADICAL_SAM"/>
    <property type="match status" value="1"/>
</dbReference>
<evidence type="ECO:0000256" key="6">
    <source>
        <dbReference type="ARBA" id="ARBA00023014"/>
    </source>
</evidence>
<evidence type="ECO:0000256" key="1">
    <source>
        <dbReference type="ARBA" id="ARBA00022485"/>
    </source>
</evidence>
<dbReference type="GO" id="GO:0008616">
    <property type="term" value="P:tRNA queuosine(34) biosynthetic process"/>
    <property type="evidence" value="ECO:0007669"/>
    <property type="project" value="UniProtKB-UniRule"/>
</dbReference>
<evidence type="ECO:0000256" key="3">
    <source>
        <dbReference type="ARBA" id="ARBA00022723"/>
    </source>
</evidence>
<feature type="binding site" evidence="8">
    <location>
        <position position="54"/>
    </location>
    <ligand>
        <name>substrate</name>
    </ligand>
</feature>
<comment type="subunit">
    <text evidence="8">Homodimer.</text>
</comment>
<dbReference type="GO" id="GO:0000287">
    <property type="term" value="F:magnesium ion binding"/>
    <property type="evidence" value="ECO:0007669"/>
    <property type="project" value="UniProtKB-UniRule"/>
</dbReference>
<feature type="binding site" evidence="8">
    <location>
        <begin position="142"/>
        <end position="144"/>
    </location>
    <ligand>
        <name>S-adenosyl-L-methionine</name>
        <dbReference type="ChEBI" id="CHEBI:59789"/>
    </ligand>
</feature>
<dbReference type="InterPro" id="IPR024924">
    <property type="entry name" value="7-CO-7-deazaguanine_synth-like"/>
</dbReference>
<dbReference type="PANTHER" id="PTHR42836">
    <property type="entry name" value="7-CARBOXY-7-DEAZAGUANINE SYNTHASE"/>
    <property type="match status" value="1"/>
</dbReference>
<keyword evidence="5 8" id="KW-0408">Iron</keyword>
<comment type="cofactor">
    <cofactor evidence="8">
        <name>Mg(2+)</name>
        <dbReference type="ChEBI" id="CHEBI:18420"/>
    </cofactor>
</comment>
<comment type="catalytic activity">
    <reaction evidence="8">
        <text>6-carboxy-5,6,7,8-tetrahydropterin + H(+) = 7-carboxy-7-carbaguanine + NH4(+)</text>
        <dbReference type="Rhea" id="RHEA:27974"/>
        <dbReference type="ChEBI" id="CHEBI:15378"/>
        <dbReference type="ChEBI" id="CHEBI:28938"/>
        <dbReference type="ChEBI" id="CHEBI:61032"/>
        <dbReference type="ChEBI" id="CHEBI:61036"/>
        <dbReference type="EC" id="4.3.99.3"/>
    </reaction>
</comment>
<keyword evidence="1 8" id="KW-0004">4Fe-4S</keyword>
<feature type="binding site" evidence="8">
    <location>
        <position position="101"/>
    </location>
    <ligand>
        <name>S-adenosyl-L-methionine</name>
        <dbReference type="ChEBI" id="CHEBI:59789"/>
    </ligand>
</feature>
<feature type="binding site" evidence="8">
    <location>
        <begin position="64"/>
        <end position="66"/>
    </location>
    <ligand>
        <name>S-adenosyl-L-methionine</name>
        <dbReference type="ChEBI" id="CHEBI:59789"/>
    </ligand>
</feature>
<gene>
    <name evidence="8" type="primary">queE</name>
    <name evidence="10" type="ORF">IPF_1093</name>
</gene>
<dbReference type="InterPro" id="IPR013785">
    <property type="entry name" value="Aldolase_TIM"/>
</dbReference>
<evidence type="ECO:0000256" key="4">
    <source>
        <dbReference type="ARBA" id="ARBA00022842"/>
    </source>
</evidence>
<evidence type="ECO:0000256" key="5">
    <source>
        <dbReference type="ARBA" id="ARBA00023004"/>
    </source>
</evidence>
<dbReference type="EMBL" id="AM778958">
    <property type="protein sequence ID" value="CAO88302.1"/>
    <property type="molecule type" value="Genomic_DNA"/>
</dbReference>
<proteinExistence type="inferred from homology"/>
<feature type="domain" description="Radical SAM core" evidence="9">
    <location>
        <begin position="45"/>
        <end position="224"/>
    </location>
</feature>
<dbReference type="InterPro" id="IPR007197">
    <property type="entry name" value="rSAM"/>
</dbReference>
<accession>A8YMW3</accession>
<evidence type="ECO:0000256" key="8">
    <source>
        <dbReference type="HAMAP-Rule" id="MF_00917"/>
    </source>
</evidence>
<keyword evidence="4 8" id="KW-0460">Magnesium</keyword>
<evidence type="ECO:0000256" key="2">
    <source>
        <dbReference type="ARBA" id="ARBA00022691"/>
    </source>
</evidence>
<protein>
    <recommendedName>
        <fullName evidence="8">7-carboxy-7-deazaguanine synthase</fullName>
        <shortName evidence="8">CDG synthase</shortName>
        <ecNumber evidence="8">4.3.99.3</ecNumber>
    </recommendedName>
    <alternativeName>
        <fullName evidence="8">Queuosine biosynthesis protein QueE</fullName>
    </alternativeName>
</protein>
<comment type="similarity">
    <text evidence="8">Belongs to the radical SAM superfamily. 7-carboxy-7-deazaguanine synthase family.</text>
</comment>
<dbReference type="GO" id="GO:0016840">
    <property type="term" value="F:carbon-nitrogen lyase activity"/>
    <property type="evidence" value="ECO:0007669"/>
    <property type="project" value="UniProtKB-UniRule"/>
</dbReference>
<keyword evidence="2 8" id="KW-0949">S-adenosyl-L-methionine</keyword>
<dbReference type="InterPro" id="IPR058240">
    <property type="entry name" value="rSAM_sf"/>
</dbReference>
<dbReference type="GO" id="GO:1904047">
    <property type="term" value="F:S-adenosyl-L-methionine binding"/>
    <property type="evidence" value="ECO:0007669"/>
    <property type="project" value="UniProtKB-UniRule"/>
</dbReference>